<evidence type="ECO:0000256" key="7">
    <source>
        <dbReference type="PIRSR" id="PIRSR600715-1"/>
    </source>
</evidence>
<feature type="transmembrane region" description="Helical" evidence="9">
    <location>
        <begin position="49"/>
        <end position="74"/>
    </location>
</feature>
<feature type="binding site" evidence="7">
    <location>
        <position position="231"/>
    </location>
    <ligand>
        <name>Mg(2+)</name>
        <dbReference type="ChEBI" id="CHEBI:18420"/>
    </ligand>
</feature>
<dbReference type="Pfam" id="PF00953">
    <property type="entry name" value="Glycos_transf_4"/>
    <property type="match status" value="1"/>
</dbReference>
<keyword evidence="5 9" id="KW-1133">Transmembrane helix</keyword>
<accession>A0A9X2Q410</accession>
<evidence type="ECO:0000313" key="11">
    <source>
        <dbReference type="Proteomes" id="UP001155027"/>
    </source>
</evidence>
<dbReference type="GO" id="GO:0044038">
    <property type="term" value="P:cell wall macromolecule biosynthetic process"/>
    <property type="evidence" value="ECO:0007669"/>
    <property type="project" value="TreeGrafter"/>
</dbReference>
<feature type="transmembrane region" description="Helical" evidence="9">
    <location>
        <begin position="111"/>
        <end position="132"/>
    </location>
</feature>
<dbReference type="GO" id="GO:0071555">
    <property type="term" value="P:cell wall organization"/>
    <property type="evidence" value="ECO:0007669"/>
    <property type="project" value="TreeGrafter"/>
</dbReference>
<dbReference type="PROSITE" id="PS01348">
    <property type="entry name" value="MRAY_2"/>
    <property type="match status" value="1"/>
</dbReference>
<organism evidence="10 11">
    <name type="scientific">Salinibacter ruber</name>
    <dbReference type="NCBI Taxonomy" id="146919"/>
    <lineage>
        <taxon>Bacteria</taxon>
        <taxon>Pseudomonadati</taxon>
        <taxon>Rhodothermota</taxon>
        <taxon>Rhodothermia</taxon>
        <taxon>Rhodothermales</taxon>
        <taxon>Salinibacteraceae</taxon>
        <taxon>Salinibacter</taxon>
    </lineage>
</organism>
<dbReference type="GO" id="GO:0046872">
    <property type="term" value="F:metal ion binding"/>
    <property type="evidence" value="ECO:0007669"/>
    <property type="project" value="UniProtKB-KW"/>
</dbReference>
<dbReference type="Proteomes" id="UP001155027">
    <property type="component" value="Unassembled WGS sequence"/>
</dbReference>
<feature type="transmembrane region" description="Helical" evidence="9">
    <location>
        <begin position="178"/>
        <end position="195"/>
    </location>
</feature>
<feature type="transmembrane region" description="Helical" evidence="9">
    <location>
        <begin position="6"/>
        <end position="28"/>
    </location>
</feature>
<feature type="transmembrane region" description="Helical" evidence="9">
    <location>
        <begin position="225"/>
        <end position="244"/>
    </location>
</feature>
<protein>
    <submittedName>
        <fullName evidence="10">UDP-GlcNAc:undecaprenyl-phosphate GlcNAc-1-phosphate transferase</fullName>
        <ecNumber evidence="10">2.7.8.33</ecNumber>
    </submittedName>
</protein>
<dbReference type="GO" id="GO:0036380">
    <property type="term" value="F:UDP-N-acetylglucosamine-undecaprenyl-phosphate N-acetylglucosaminephosphotransferase activity"/>
    <property type="evidence" value="ECO:0007669"/>
    <property type="project" value="UniProtKB-EC"/>
</dbReference>
<comment type="subcellular location">
    <subcellularLocation>
        <location evidence="1">Cell membrane</location>
        <topology evidence="1">Multi-pass membrane protein</topology>
    </subcellularLocation>
</comment>
<evidence type="ECO:0000256" key="6">
    <source>
        <dbReference type="ARBA" id="ARBA00023136"/>
    </source>
</evidence>
<keyword evidence="7" id="KW-0460">Magnesium</keyword>
<comment type="cofactor">
    <cofactor evidence="7">
        <name>Mg(2+)</name>
        <dbReference type="ChEBI" id="CHEBI:18420"/>
    </cofactor>
</comment>
<feature type="transmembrane region" description="Helical" evidence="9">
    <location>
        <begin position="152"/>
        <end position="171"/>
    </location>
</feature>
<dbReference type="PANTHER" id="PTHR22926">
    <property type="entry name" value="PHOSPHO-N-ACETYLMURAMOYL-PENTAPEPTIDE-TRANSFERASE"/>
    <property type="match status" value="1"/>
</dbReference>
<proteinExistence type="predicted"/>
<dbReference type="PANTHER" id="PTHR22926:SF3">
    <property type="entry name" value="UNDECAPRENYL-PHOSPHATE ALPHA-N-ACETYLGLUCOSAMINYL 1-PHOSPHATE TRANSFERASE"/>
    <property type="match status" value="1"/>
</dbReference>
<gene>
    <name evidence="10" type="ORF">GGP71_003145</name>
</gene>
<feature type="binding site" evidence="7">
    <location>
        <position position="171"/>
    </location>
    <ligand>
        <name>Mg(2+)</name>
        <dbReference type="ChEBI" id="CHEBI:18420"/>
    </ligand>
</feature>
<sequence length="420" mass="43070">MATPLFLGLVGSVVAGFLVTVLLTGLVCEQAPRLGLLDRPTQARKVHRRVTPTGGGIAIAAGLAVGLGVLWGFWGPFPGAVQSLSFWGGAAIMLATGCWDDKHALDAKAKFAFQLVAAYLLLHSGTILPLSGGHADALSPDVVAGALPFSEALYIIPLSMLWIVGIINAVNLIDGLDGLATGIIGIAFLACAALFGVKGEIALTAVGIVMAGALVGFLPHNFKPATIFMGDSGSLLLGYLLAGYTLQGPLHTDPVLALLILPVLLGVPILDTGTAIVRRFASARTIFAPDRRHVHHRLVDRGTEQGAVLTLYGVGAWFGSAAVLMGVLPAVWGYLLAGGTAVVAVVWAWRLGCLTPVPAADGADARPQPVGGLAENEIPVPVDIITTGDPASVGGDGASPEAVQDRSADEPEADETPIAP</sequence>
<dbReference type="EC" id="2.7.8.33" evidence="10"/>
<evidence type="ECO:0000256" key="8">
    <source>
        <dbReference type="SAM" id="MobiDB-lite"/>
    </source>
</evidence>
<evidence type="ECO:0000256" key="9">
    <source>
        <dbReference type="SAM" id="Phobius"/>
    </source>
</evidence>
<feature type="compositionally biased region" description="Acidic residues" evidence="8">
    <location>
        <begin position="410"/>
        <end position="420"/>
    </location>
</feature>
<reference evidence="10" key="1">
    <citation type="submission" date="2022-08" db="EMBL/GenBank/DDBJ databases">
        <title>Genomic Encyclopedia of Type Strains, Phase V (KMG-V): Genome sequencing to study the core and pangenomes of soil and plant-associated prokaryotes.</title>
        <authorList>
            <person name="Whitman W."/>
        </authorList>
    </citation>
    <scope>NUCLEOTIDE SEQUENCE</scope>
    <source>
        <strain evidence="10">0</strain>
    </source>
</reference>
<feature type="transmembrane region" description="Helical" evidence="9">
    <location>
        <begin position="331"/>
        <end position="349"/>
    </location>
</feature>
<comment type="caution">
    <text evidence="10">The sequence shown here is derived from an EMBL/GenBank/DDBJ whole genome shotgun (WGS) entry which is preliminary data.</text>
</comment>
<keyword evidence="4 9" id="KW-0812">Transmembrane</keyword>
<evidence type="ECO:0000256" key="4">
    <source>
        <dbReference type="ARBA" id="ARBA00022692"/>
    </source>
</evidence>
<evidence type="ECO:0000256" key="2">
    <source>
        <dbReference type="ARBA" id="ARBA00022475"/>
    </source>
</evidence>
<dbReference type="RefSeq" id="WP_118825891.1">
    <property type="nucleotide sequence ID" value="NZ_CP030357.1"/>
</dbReference>
<feature type="transmembrane region" description="Helical" evidence="9">
    <location>
        <begin position="306"/>
        <end position="325"/>
    </location>
</feature>
<keyword evidence="3 10" id="KW-0808">Transferase</keyword>
<feature type="transmembrane region" description="Helical" evidence="9">
    <location>
        <begin position="201"/>
        <end position="218"/>
    </location>
</feature>
<dbReference type="EMBL" id="JANUAU010000013">
    <property type="protein sequence ID" value="MCS3679196.1"/>
    <property type="molecule type" value="Genomic_DNA"/>
</dbReference>
<dbReference type="GO" id="GO:0009103">
    <property type="term" value="P:lipopolysaccharide biosynthetic process"/>
    <property type="evidence" value="ECO:0007669"/>
    <property type="project" value="TreeGrafter"/>
</dbReference>
<evidence type="ECO:0000256" key="5">
    <source>
        <dbReference type="ARBA" id="ARBA00022989"/>
    </source>
</evidence>
<dbReference type="InterPro" id="IPR018480">
    <property type="entry name" value="PNAcMuramoyl-5peptid_Trfase_CS"/>
</dbReference>
<keyword evidence="2" id="KW-1003">Cell membrane</keyword>
<evidence type="ECO:0000313" key="10">
    <source>
        <dbReference type="EMBL" id="MCS3679196.1"/>
    </source>
</evidence>
<feature type="transmembrane region" description="Helical" evidence="9">
    <location>
        <begin position="256"/>
        <end position="277"/>
    </location>
</feature>
<dbReference type="InterPro" id="IPR000715">
    <property type="entry name" value="Glycosyl_transferase_4"/>
</dbReference>
<dbReference type="AlphaFoldDB" id="A0A9X2Q410"/>
<evidence type="ECO:0000256" key="3">
    <source>
        <dbReference type="ARBA" id="ARBA00022679"/>
    </source>
</evidence>
<feature type="transmembrane region" description="Helical" evidence="9">
    <location>
        <begin position="80"/>
        <end position="99"/>
    </location>
</feature>
<feature type="region of interest" description="Disordered" evidence="8">
    <location>
        <begin position="384"/>
        <end position="420"/>
    </location>
</feature>
<keyword evidence="6 9" id="KW-0472">Membrane</keyword>
<name>A0A9X2Q410_9BACT</name>
<keyword evidence="7" id="KW-0479">Metal-binding</keyword>
<dbReference type="CDD" id="cd06853">
    <property type="entry name" value="GT_WecA_like"/>
    <property type="match status" value="1"/>
</dbReference>
<dbReference type="GO" id="GO:0005886">
    <property type="term" value="C:plasma membrane"/>
    <property type="evidence" value="ECO:0007669"/>
    <property type="project" value="UniProtKB-SubCell"/>
</dbReference>
<evidence type="ECO:0000256" key="1">
    <source>
        <dbReference type="ARBA" id="ARBA00004651"/>
    </source>
</evidence>